<evidence type="ECO:0000256" key="3">
    <source>
        <dbReference type="SAM" id="MobiDB-lite"/>
    </source>
</evidence>
<keyword evidence="2 4" id="KW-0472">Membrane</keyword>
<feature type="transmembrane region" description="Helical" evidence="4">
    <location>
        <begin position="152"/>
        <end position="181"/>
    </location>
</feature>
<dbReference type="GO" id="GO:0098542">
    <property type="term" value="P:defense response to other organism"/>
    <property type="evidence" value="ECO:0007669"/>
    <property type="project" value="InterPro"/>
</dbReference>
<reference evidence="5 6" key="1">
    <citation type="submission" date="2023-12" db="EMBL/GenBank/DDBJ databases">
        <title>A high-quality genome assembly for Dillenia turbinata (Dilleniales).</title>
        <authorList>
            <person name="Chanderbali A."/>
        </authorList>
    </citation>
    <scope>NUCLEOTIDE SEQUENCE [LARGE SCALE GENOMIC DNA]</scope>
    <source>
        <strain evidence="5">LSX21</strain>
        <tissue evidence="5">Leaf</tissue>
    </source>
</reference>
<feature type="compositionally biased region" description="Basic and acidic residues" evidence="3">
    <location>
        <begin position="37"/>
        <end position="54"/>
    </location>
</feature>
<evidence type="ECO:0000256" key="2">
    <source>
        <dbReference type="ARBA" id="ARBA00023136"/>
    </source>
</evidence>
<dbReference type="PANTHER" id="PTHR31234">
    <property type="entry name" value="LATE EMBRYOGENESIS ABUNDANT (LEA) HYDROXYPROLINE-RICH GLYCOPROTEIN FAMILY"/>
    <property type="match status" value="1"/>
</dbReference>
<keyword evidence="4" id="KW-1133">Transmembrane helix</keyword>
<evidence type="ECO:0000256" key="4">
    <source>
        <dbReference type="SAM" id="Phobius"/>
    </source>
</evidence>
<evidence type="ECO:0000256" key="1">
    <source>
        <dbReference type="ARBA" id="ARBA00004370"/>
    </source>
</evidence>
<dbReference type="GO" id="GO:0005886">
    <property type="term" value="C:plasma membrane"/>
    <property type="evidence" value="ECO:0007669"/>
    <property type="project" value="TreeGrafter"/>
</dbReference>
<gene>
    <name evidence="5" type="ORF">RJ641_012805</name>
</gene>
<name>A0AAN8USE1_9MAGN</name>
<dbReference type="PANTHER" id="PTHR31234:SF42">
    <property type="entry name" value="LATE EMBRYOGENESIS ABUNDANT (LEA) HYDROXYPROLINE-RICH GLYCOPROTEIN FAMILY"/>
    <property type="match status" value="1"/>
</dbReference>
<feature type="compositionally biased region" description="Low complexity" evidence="3">
    <location>
        <begin position="8"/>
        <end position="19"/>
    </location>
</feature>
<comment type="subcellular location">
    <subcellularLocation>
        <location evidence="1">Membrane</location>
    </subcellularLocation>
</comment>
<keyword evidence="6" id="KW-1185">Reference proteome</keyword>
<dbReference type="EMBL" id="JBAMMX010000019">
    <property type="protein sequence ID" value="KAK6922298.1"/>
    <property type="molecule type" value="Genomic_DNA"/>
</dbReference>
<protein>
    <recommendedName>
        <fullName evidence="7">Late embryogenesis abundant protein LEA-2 subgroup domain-containing protein</fullName>
    </recommendedName>
</protein>
<dbReference type="AlphaFoldDB" id="A0AAN8USE1"/>
<organism evidence="5 6">
    <name type="scientific">Dillenia turbinata</name>
    <dbReference type="NCBI Taxonomy" id="194707"/>
    <lineage>
        <taxon>Eukaryota</taxon>
        <taxon>Viridiplantae</taxon>
        <taxon>Streptophyta</taxon>
        <taxon>Embryophyta</taxon>
        <taxon>Tracheophyta</taxon>
        <taxon>Spermatophyta</taxon>
        <taxon>Magnoliopsida</taxon>
        <taxon>eudicotyledons</taxon>
        <taxon>Gunneridae</taxon>
        <taxon>Pentapetalae</taxon>
        <taxon>Dilleniales</taxon>
        <taxon>Dilleniaceae</taxon>
        <taxon>Dillenia</taxon>
    </lineage>
</organism>
<accession>A0AAN8USE1</accession>
<sequence>MSTSDCRPQLQGSSSSQPPWLEPLPQYQDLSGQQRPRHQDLDSHKHPHARHQDLDSYQQPPGRRQDLDSHRNLQPTPTPPRIQGLGSHQTRTSPPARELGSHQHPYGRHSDPDSHWHPQHQQQLSTGRSRHHDLNSHRGPLIFPIPRKTRPVAWILAAICAIFWLIVILGGLAILIIYLVFRPRSPKFDISTATLNVAYLDMGYLLNADLTLLANFTNPNRKVNVDFSYMYIELYYRNTLIATRPIDHFSVARSETKLANVEMVTSQVQLPLKDSKQLQNQMASNKIQFEVLGFFRTRSKFGSIFRYSYWLYGRCTIVVSSPPGGVLVTETLPEI</sequence>
<evidence type="ECO:0000313" key="6">
    <source>
        <dbReference type="Proteomes" id="UP001370490"/>
    </source>
</evidence>
<comment type="caution">
    <text evidence="5">The sequence shown here is derived from an EMBL/GenBank/DDBJ whole genome shotgun (WGS) entry which is preliminary data.</text>
</comment>
<feature type="region of interest" description="Disordered" evidence="3">
    <location>
        <begin position="1"/>
        <end position="139"/>
    </location>
</feature>
<keyword evidence="4" id="KW-0812">Transmembrane</keyword>
<dbReference type="InterPro" id="IPR044839">
    <property type="entry name" value="NDR1-like"/>
</dbReference>
<proteinExistence type="predicted"/>
<dbReference type="Proteomes" id="UP001370490">
    <property type="component" value="Unassembled WGS sequence"/>
</dbReference>
<evidence type="ECO:0008006" key="7">
    <source>
        <dbReference type="Google" id="ProtNLM"/>
    </source>
</evidence>
<evidence type="ECO:0000313" key="5">
    <source>
        <dbReference type="EMBL" id="KAK6922298.1"/>
    </source>
</evidence>